<protein>
    <recommendedName>
        <fullName evidence="2">DUF4037 domain-containing protein</fullName>
    </recommendedName>
</protein>
<dbReference type="Pfam" id="PF13228">
    <property type="entry name" value="DUF4037"/>
    <property type="match status" value="1"/>
</dbReference>
<dbReference type="InterPro" id="IPR011990">
    <property type="entry name" value="TPR-like_helical_dom_sf"/>
</dbReference>
<dbReference type="AlphaFoldDB" id="J0D6Q5"/>
<feature type="region of interest" description="Disordered" evidence="1">
    <location>
        <begin position="1"/>
        <end position="56"/>
    </location>
</feature>
<gene>
    <name evidence="3" type="ORF">HMPREF9156_00454</name>
</gene>
<evidence type="ECO:0000313" key="3">
    <source>
        <dbReference type="EMBL" id="EJD65690.1"/>
    </source>
</evidence>
<dbReference type="SUPFAM" id="SSF48452">
    <property type="entry name" value="TPR-like"/>
    <property type="match status" value="2"/>
</dbReference>
<name>J0D6Q5_9BIFI</name>
<proteinExistence type="predicted"/>
<organism evidence="3 4">
    <name type="scientific">Scardovia wiggsiae F0424</name>
    <dbReference type="NCBI Taxonomy" id="857290"/>
    <lineage>
        <taxon>Bacteria</taxon>
        <taxon>Bacillati</taxon>
        <taxon>Actinomycetota</taxon>
        <taxon>Actinomycetes</taxon>
        <taxon>Bifidobacteriales</taxon>
        <taxon>Bifidobacteriaceae</taxon>
        <taxon>Scardovia</taxon>
    </lineage>
</organism>
<reference evidence="3 4" key="1">
    <citation type="submission" date="2012-01" db="EMBL/GenBank/DDBJ databases">
        <title>The Genome Sequence of Scardovia wiggsiae F0424.</title>
        <authorList>
            <consortium name="The Broad Institute Genome Sequencing Platform"/>
            <person name="Earl A."/>
            <person name="Ward D."/>
            <person name="Feldgarden M."/>
            <person name="Gevers D."/>
            <person name="Izard J."/>
            <person name="Ganesan A."/>
            <person name="Baranova O.V."/>
            <person name="Blanton J.M."/>
            <person name="Tanner A.C."/>
            <person name="Mathney J."/>
            <person name="Dewhirst F.E."/>
            <person name="Young S.K."/>
            <person name="Zeng Q."/>
            <person name="Gargeya S."/>
            <person name="Fitzgerald M."/>
            <person name="Haas B."/>
            <person name="Abouelleil A."/>
            <person name="Alvarado L."/>
            <person name="Arachchi H.M."/>
            <person name="Berlin A."/>
            <person name="Chapman S.B."/>
            <person name="Gearin G."/>
            <person name="Goldberg J."/>
            <person name="Griggs A."/>
            <person name="Gujja S."/>
            <person name="Hansen M."/>
            <person name="Heiman D."/>
            <person name="Howarth C."/>
            <person name="Larimer J."/>
            <person name="Lui A."/>
            <person name="MacDonald P.J.P."/>
            <person name="McCowen C."/>
            <person name="Montmayeur A."/>
            <person name="Murphy C."/>
            <person name="Neiman D."/>
            <person name="Pearson M."/>
            <person name="Priest M."/>
            <person name="Roberts A."/>
            <person name="Saif S."/>
            <person name="Shea T."/>
            <person name="Sisk P."/>
            <person name="Stolte C."/>
            <person name="Sykes S."/>
            <person name="Wortman J."/>
            <person name="Nusbaum C."/>
            <person name="Birren B."/>
        </authorList>
    </citation>
    <scope>NUCLEOTIDE SEQUENCE [LARGE SCALE GENOMIC DNA]</scope>
    <source>
        <strain evidence="3 4">F0424</strain>
    </source>
</reference>
<evidence type="ECO:0000313" key="4">
    <source>
        <dbReference type="Proteomes" id="UP000006415"/>
    </source>
</evidence>
<accession>J0D6Q5</accession>
<evidence type="ECO:0000259" key="2">
    <source>
        <dbReference type="Pfam" id="PF13228"/>
    </source>
</evidence>
<dbReference type="Pfam" id="PF13424">
    <property type="entry name" value="TPR_12"/>
    <property type="match status" value="1"/>
</dbReference>
<dbReference type="RefSeq" id="WP_007147521.1">
    <property type="nucleotide sequence ID" value="NZ_AKCI01000001.1"/>
</dbReference>
<feature type="compositionally biased region" description="Polar residues" evidence="1">
    <location>
        <begin position="260"/>
        <end position="278"/>
    </location>
</feature>
<feature type="compositionally biased region" description="Low complexity" evidence="1">
    <location>
        <begin position="419"/>
        <end position="434"/>
    </location>
</feature>
<dbReference type="InterPro" id="IPR025117">
    <property type="entry name" value="DUF4037"/>
</dbReference>
<dbReference type="HOGENOM" id="CLU_010138_1_0_11"/>
<dbReference type="STRING" id="857290.HMPREF9156_00454"/>
<feature type="domain" description="DUF4037" evidence="2">
    <location>
        <begin position="581"/>
        <end position="683"/>
    </location>
</feature>
<comment type="caution">
    <text evidence="3">The sequence shown here is derived from an EMBL/GenBank/DDBJ whole genome shotgun (WGS) entry which is preliminary data.</text>
</comment>
<dbReference type="Gene3D" id="1.25.40.10">
    <property type="entry name" value="Tetratricopeptide repeat domain"/>
    <property type="match status" value="2"/>
</dbReference>
<feature type="region of interest" description="Disordered" evidence="1">
    <location>
        <begin position="419"/>
        <end position="447"/>
    </location>
</feature>
<keyword evidence="4" id="KW-1185">Reference proteome</keyword>
<feature type="region of interest" description="Disordered" evidence="1">
    <location>
        <begin position="243"/>
        <end position="280"/>
    </location>
</feature>
<dbReference type="OrthoDB" id="3030at2"/>
<dbReference type="Proteomes" id="UP000006415">
    <property type="component" value="Unassembled WGS sequence"/>
</dbReference>
<evidence type="ECO:0000256" key="1">
    <source>
        <dbReference type="SAM" id="MobiDB-lite"/>
    </source>
</evidence>
<dbReference type="eggNOG" id="COG0457">
    <property type="taxonomic scope" value="Bacteria"/>
</dbReference>
<dbReference type="EMBL" id="AGZS01000001">
    <property type="protein sequence ID" value="EJD65690.1"/>
    <property type="molecule type" value="Genomic_DNA"/>
</dbReference>
<sequence length="778" mass="84462">MAGMSNTSADEYKDEYGGSECHAGNMAAPKPPEPGPGTSRNRDGSTGAYVKGGDLPDFDPQRFLSGLDAIYSRHEGASKAEPYMTQALERAAEAGDEPGQLTVINELMGFYRSQSRHEDNIRLAHTSLDLALHMGLEGTAQWLAVLINAATAMRAAGHYDESLELYEQALSASTTVPDADPRNIAALHNNLSMLYSETGDLGNTLKELRKALDMITLASPDPANDIDIATTKTNIALLFLQRPAENGGGGNHREEHGNRSTENGESSGNNAKGTSGTDDCTDCGSAVYSRDIQEALDYAREALEIYHHDPSLSLTDSAHYASALAGYAQALLMSGAAAEAQEFYDKALQHISKAYGTQNDYYRTTLANARSAREIAEKQGQQANTADPVTPVPRITKSMTADMASSPVTGMAENTAAEGTAAGPAAGIEEASAESMTKSPAANVKNPDITGLELSQRYWEKYGRPLLRQKYPQYAGRIAAGLVGHGSECYGFDDGYSRDHDFGPRFCLWLTDDDYAEIGSRLQEDYDSLPKRFMGYSLEASASTLRSQGEHRRSGVFRIGDFFESVTGLREAPGDDEPLLWLNIDEATLSAATNGKVFADPLGVFSSRRQGFKNMPDDVRLALISQRAGMISQSGQYNFPRMSARGDTAAAMLCISQFAEAVTSLVFLINNPLTVGYAPYYKWRFAALRSISARPATRLPQSCGQLEQLMGSASDASRGQRDNPAYAHANVLISQICNEIVAELRYQGLTSGSEDFLEWHRPYIESHISQEYPFLRSL</sequence>